<organism evidence="1 2">
    <name type="scientific">Pontoporia blainvillei</name>
    <name type="common">Franciscana</name>
    <name type="synonym">Delphinus blainvillei</name>
    <dbReference type="NCBI Taxonomy" id="48723"/>
    <lineage>
        <taxon>Eukaryota</taxon>
        <taxon>Metazoa</taxon>
        <taxon>Chordata</taxon>
        <taxon>Craniata</taxon>
        <taxon>Vertebrata</taxon>
        <taxon>Euteleostomi</taxon>
        <taxon>Mammalia</taxon>
        <taxon>Eutheria</taxon>
        <taxon>Laurasiatheria</taxon>
        <taxon>Artiodactyla</taxon>
        <taxon>Whippomorpha</taxon>
        <taxon>Cetacea</taxon>
        <taxon>Odontoceti</taxon>
        <taxon>Pontoporiidae</taxon>
        <taxon>Pontoporia</taxon>
    </lineage>
</organism>
<dbReference type="Proteomes" id="UP001165941">
    <property type="component" value="Unassembled WGS sequence"/>
</dbReference>
<evidence type="ECO:0000313" key="1">
    <source>
        <dbReference type="EMBL" id="NIG58251.1"/>
    </source>
</evidence>
<comment type="caution">
    <text evidence="1">The sequence shown here is derived from an EMBL/GenBank/DDBJ whole genome shotgun (WGS) entry which is preliminary data.</text>
</comment>
<keyword evidence="2" id="KW-1185">Reference proteome</keyword>
<dbReference type="GO" id="GO:0004386">
    <property type="term" value="F:helicase activity"/>
    <property type="evidence" value="ECO:0007669"/>
    <property type="project" value="UniProtKB-KW"/>
</dbReference>
<proteinExistence type="predicted"/>
<evidence type="ECO:0000313" key="2">
    <source>
        <dbReference type="Proteomes" id="UP001165941"/>
    </source>
</evidence>
<dbReference type="EMBL" id="PGGH01028405">
    <property type="protein sequence ID" value="NIG58251.1"/>
    <property type="molecule type" value="Genomic_DNA"/>
</dbReference>
<name>A0ABX0RZE4_PONBL</name>
<keyword evidence="1" id="KW-0347">Helicase</keyword>
<keyword evidence="1" id="KW-0378">Hydrolase</keyword>
<protein>
    <submittedName>
        <fullName evidence="1">Helicase with zinc finger 2, transcriptional coactivator</fullName>
    </submittedName>
</protein>
<sequence>MRQTARPPTIPRLMRPGLPLLQPGLGCRCHHNQRPFARSPEEAPVWTSDREHCGSRLGLKTLVRGIGARAVLPRLRATCGSREAFENRCSSLEHTQMLALDMTVPWKRRSLPAGLSTLELCLRPNLCEFGDVCAKAYSEQELQEWTQRTGTAVPREHTPWQAGPAEYQQSHSEVLVAPLLHVALLKRAPGADFSLVAPSPSLGQVFVLGKCFCTPGSPAQFRVGVRVQSSCFGTVQQWVVFHFCHWAVLLRKPELQLGQTALETPALGILFPQPGALYAQVPIPSLVPDTDEGFLLG</sequence>
<keyword evidence="1" id="KW-0547">Nucleotide-binding</keyword>
<accession>A0ABX0RZE4</accession>
<reference evidence="1" key="1">
    <citation type="submission" date="2018-05" db="EMBL/GenBank/DDBJ databases">
        <authorList>
            <person name="Pedro S.L.S."/>
            <person name="Freitas R.C."/>
            <person name="Barreto A.S."/>
            <person name="Lima A.O.S."/>
        </authorList>
    </citation>
    <scope>NUCLEOTIDE SEQUENCE</scope>
    <source>
        <strain evidence="1">BP203</strain>
        <tissue evidence="1">Muscle</tissue>
    </source>
</reference>
<gene>
    <name evidence="1" type="ORF">BU61_5515</name>
</gene>
<keyword evidence="1" id="KW-0067">ATP-binding</keyword>